<feature type="non-terminal residue" evidence="2">
    <location>
        <position position="1"/>
    </location>
</feature>
<reference evidence="2 3" key="1">
    <citation type="submission" date="2019-03" db="EMBL/GenBank/DDBJ databases">
        <title>Comparative genomic analyses of the sweetpotato soil rot pathogen, Streptomyces ipomoeae.</title>
        <authorList>
            <person name="Ruschel Soares N."/>
            <person name="Badger J.H."/>
            <person name="Huguet-Tapia J.C."/>
            <person name="Clark C.A."/>
            <person name="Pettis G.S."/>
        </authorList>
    </citation>
    <scope>NUCLEOTIDE SEQUENCE [LARGE SCALE GENOMIC DNA]</scope>
    <source>
        <strain evidence="2 3">88-35</strain>
    </source>
</reference>
<feature type="domain" description="HTH cro/C1-type" evidence="1">
    <location>
        <begin position="90"/>
        <end position="145"/>
    </location>
</feature>
<organism evidence="2 3">
    <name type="scientific">Streptomyces ipomoeae</name>
    <dbReference type="NCBI Taxonomy" id="103232"/>
    <lineage>
        <taxon>Bacteria</taxon>
        <taxon>Bacillati</taxon>
        <taxon>Actinomycetota</taxon>
        <taxon>Actinomycetes</taxon>
        <taxon>Kitasatosporales</taxon>
        <taxon>Streptomycetaceae</taxon>
        <taxon>Streptomyces</taxon>
    </lineage>
</organism>
<dbReference type="RefSeq" id="WP_141580255.1">
    <property type="nucleotide sequence ID" value="NZ_SPAZ01000004.1"/>
</dbReference>
<proteinExistence type="predicted"/>
<comment type="caution">
    <text evidence="2">The sequence shown here is derived from an EMBL/GenBank/DDBJ whole genome shotgun (WGS) entry which is preliminary data.</text>
</comment>
<evidence type="ECO:0000313" key="2">
    <source>
        <dbReference type="EMBL" id="TQE40240.1"/>
    </source>
</evidence>
<evidence type="ECO:0000313" key="3">
    <source>
        <dbReference type="Proteomes" id="UP000318720"/>
    </source>
</evidence>
<dbReference type="SUPFAM" id="SSF47413">
    <property type="entry name" value="lambda repressor-like DNA-binding domains"/>
    <property type="match status" value="1"/>
</dbReference>
<dbReference type="AlphaFoldDB" id="A0AAE8W7L9"/>
<gene>
    <name evidence="2" type="ORF">Sipo8835_00310</name>
</gene>
<dbReference type="InterPro" id="IPR010982">
    <property type="entry name" value="Lambda_DNA-bd_dom_sf"/>
</dbReference>
<protein>
    <submittedName>
        <fullName evidence="2">XRE family transcriptional regulator</fullName>
    </submittedName>
</protein>
<evidence type="ECO:0000259" key="1">
    <source>
        <dbReference type="PROSITE" id="PS50943"/>
    </source>
</evidence>
<sequence>PPPPQSPAQPPQPQAPFDAPAARKLRVALGMGPDHVAYGMRSSYDLPYVTTDLVTAWEHGTVAPTNPELTALAGVLWCSPAELLGEPRTLREHRLARAMAPEDLAHAIGLDLSAYLRMEEADVWRGTDRQAAALAEALDLSLPDLITVTGREPRLIELLHNAVTTRWQAYVRQAARLLSLDRHLVEDVLQEMHTEYQGRTTAGLTWANGTAATDPGDAGRDYLDQIIDRFWSLVQRTAY</sequence>
<dbReference type="EMBL" id="SPAZ01000004">
    <property type="protein sequence ID" value="TQE40240.1"/>
    <property type="molecule type" value="Genomic_DNA"/>
</dbReference>
<dbReference type="Gene3D" id="1.10.260.40">
    <property type="entry name" value="lambda repressor-like DNA-binding domains"/>
    <property type="match status" value="1"/>
</dbReference>
<dbReference type="InterPro" id="IPR001387">
    <property type="entry name" value="Cro/C1-type_HTH"/>
</dbReference>
<dbReference type="GO" id="GO:0003677">
    <property type="term" value="F:DNA binding"/>
    <property type="evidence" value="ECO:0007669"/>
    <property type="project" value="InterPro"/>
</dbReference>
<name>A0AAE8W7L9_9ACTN</name>
<dbReference type="SMART" id="SM00530">
    <property type="entry name" value="HTH_XRE"/>
    <property type="match status" value="2"/>
</dbReference>
<dbReference type="PROSITE" id="PS50943">
    <property type="entry name" value="HTH_CROC1"/>
    <property type="match status" value="1"/>
</dbReference>
<accession>A0AAE8W7L9</accession>
<dbReference type="Proteomes" id="UP000318720">
    <property type="component" value="Unassembled WGS sequence"/>
</dbReference>